<organism evidence="2 3">
    <name type="scientific">Streptomyces koyangensis</name>
    <dbReference type="NCBI Taxonomy" id="188770"/>
    <lineage>
        <taxon>Bacteria</taxon>
        <taxon>Bacillati</taxon>
        <taxon>Actinomycetota</taxon>
        <taxon>Actinomycetes</taxon>
        <taxon>Kitasatosporales</taxon>
        <taxon>Streptomycetaceae</taxon>
        <taxon>Streptomyces</taxon>
        <taxon>Streptomyces aurantiacus group</taxon>
    </lineage>
</organism>
<dbReference type="RefSeq" id="WP_101278844.1">
    <property type="nucleotide sequence ID" value="NZ_CP031742.1"/>
</dbReference>
<dbReference type="SUPFAM" id="SSF100950">
    <property type="entry name" value="NagB/RpiA/CoA transferase-like"/>
    <property type="match status" value="1"/>
</dbReference>
<dbReference type="Gene3D" id="3.40.1080.10">
    <property type="entry name" value="Glutaconate Coenzyme A-transferase"/>
    <property type="match status" value="1"/>
</dbReference>
<dbReference type="Proteomes" id="UP000259636">
    <property type="component" value="Chromosome"/>
</dbReference>
<dbReference type="InterPro" id="IPR004165">
    <property type="entry name" value="CoA_trans_fam_I"/>
</dbReference>
<dbReference type="PANTHER" id="PTHR43293">
    <property type="entry name" value="ACETATE COA-TRANSFERASE YDIF"/>
    <property type="match status" value="1"/>
</dbReference>
<dbReference type="PANTHER" id="PTHR43293:SF3">
    <property type="entry name" value="CHOLESTEROL RING-CLEAVING HYDROLASE IPDB SUBUNIT"/>
    <property type="match status" value="1"/>
</dbReference>
<dbReference type="GeneID" id="300113098"/>
<name>A0A385D5N1_9ACTN</name>
<dbReference type="GO" id="GO:0008410">
    <property type="term" value="F:CoA-transferase activity"/>
    <property type="evidence" value="ECO:0007669"/>
    <property type="project" value="InterPro"/>
</dbReference>
<proteinExistence type="inferred from homology"/>
<dbReference type="KEGG" id="sky:D0C37_02495"/>
<evidence type="ECO:0000313" key="3">
    <source>
        <dbReference type="Proteomes" id="UP000259636"/>
    </source>
</evidence>
<gene>
    <name evidence="2" type="ORF">D0C37_02495</name>
</gene>
<evidence type="ECO:0000313" key="2">
    <source>
        <dbReference type="EMBL" id="AXQ53595.1"/>
    </source>
</evidence>
<sequence>MTTAPPPAATPGISGAADAPAAGATSSELLAVVASRALAGRRTVFAGIGLPTLAASLAHLTVAPGLEIVYESGVCGAHPAQLPETIADAVLITGAEAVLPMATLFGAVLQGGHIDVGFLGAAQIDRWGNLNSSVIGEWERPQVRLPGAGGAMEVMANAREIFVVMRRHTPRSFTAELDFCTSPGPDRALADGIRPLGSGVTRVVTDLGLLERAGVGEELRLTAVHPGVTVDRVREATGWELAVADEVAVIEPPSAAELRLLREDVDPGRVYLR</sequence>
<keyword evidence="2" id="KW-0808">Transferase</keyword>
<comment type="similarity">
    <text evidence="1">Belongs to the 3-oxoacid CoA-transferase subunit B family.</text>
</comment>
<dbReference type="Pfam" id="PF01144">
    <property type="entry name" value="CoA_trans"/>
    <property type="match status" value="1"/>
</dbReference>
<dbReference type="EMBL" id="CP031742">
    <property type="protein sequence ID" value="AXQ53595.1"/>
    <property type="molecule type" value="Genomic_DNA"/>
</dbReference>
<protein>
    <submittedName>
        <fullName evidence="2">3-oxoadipate--succinyl-CoA transferase subunit B</fullName>
    </submittedName>
</protein>
<reference evidence="2 3" key="1">
    <citation type="submission" date="2018-08" db="EMBL/GenBank/DDBJ databases">
        <authorList>
            <person name="Ferrada E.E."/>
            <person name="Latorre B.A."/>
        </authorList>
    </citation>
    <scope>NUCLEOTIDE SEQUENCE [LARGE SCALE GENOMIC DNA]</scope>
    <source>
        <strain evidence="2 3">VK-A60T</strain>
    </source>
</reference>
<dbReference type="InterPro" id="IPR037171">
    <property type="entry name" value="NagB/RpiA_transferase-like"/>
</dbReference>
<evidence type="ECO:0000256" key="1">
    <source>
        <dbReference type="ARBA" id="ARBA00007047"/>
    </source>
</evidence>
<dbReference type="SMART" id="SM00882">
    <property type="entry name" value="CoA_trans"/>
    <property type="match status" value="1"/>
</dbReference>
<accession>A0A385D5N1</accession>
<dbReference type="AlphaFoldDB" id="A0A385D5N1"/>